<dbReference type="InterPro" id="IPR012338">
    <property type="entry name" value="Beta-lactam/transpept-like"/>
</dbReference>
<feature type="chain" id="PRO_5038412979" evidence="3">
    <location>
        <begin position="24"/>
        <end position="496"/>
    </location>
</feature>
<gene>
    <name evidence="4" type="ORF">C7437_102206</name>
</gene>
<name>A0A2W7MMN6_9BACI</name>
<dbReference type="SUPFAM" id="SSF56601">
    <property type="entry name" value="beta-lactamase/transpeptidase-like"/>
    <property type="match status" value="1"/>
</dbReference>
<dbReference type="EMBL" id="QKZI01000002">
    <property type="protein sequence ID" value="PZX05745.1"/>
    <property type="molecule type" value="Genomic_DNA"/>
</dbReference>
<comment type="caution">
    <text evidence="4">The sequence shown here is derived from an EMBL/GenBank/DDBJ whole genome shotgun (WGS) entry which is preliminary data.</text>
</comment>
<evidence type="ECO:0000313" key="4">
    <source>
        <dbReference type="EMBL" id="PZX05745.1"/>
    </source>
</evidence>
<sequence>MKIWRKLLTSVIAISLISGSVLLPVSEESTVEASTNYANLKSGITNAMLDSRMKKATSSVTVRKASSGEIVYQHYADRAVTPASTLKLLTGASALETLGDNYRFSTSVLSDGAVKSGTLSGNIYLRGQGDPTLLKKNLDSFADSLVKKGIKRVTGNLVGDDTWFDMDRLSHGILAEDEPYYYAAQISGLTISPNDDYDAGSVMVQATPSKNGKVAKVILTPETSVVQVVNSSKTVPKGYKNTLKITRELGTNKIIITGNSPIGTSGKKEWISVSNPTAYTLDVFKKSLAAKGITFSKSSKVVRGKTPINARVLVTRNSMTLKELMVPFMKLSNNTIAETLAKEMGRVEYGEGSWNAGLKVIGEYGSSIGLDMKKWKFEDASGLSDANKVSSSELSKLLYLVRSEPWYVSYVRSLPVSGGYDRLVGGTLRNRLKTGTAKGNIIAKTGSLNDIKSLTGYATTRDGELLIFSVLTENARSSTIPVIDRISTAITNSTNK</sequence>
<feature type="signal peptide" evidence="3">
    <location>
        <begin position="1"/>
        <end position="23"/>
    </location>
</feature>
<dbReference type="Proteomes" id="UP000248646">
    <property type="component" value="Unassembled WGS sequence"/>
</dbReference>
<keyword evidence="2" id="KW-0378">Hydrolase</keyword>
<dbReference type="AlphaFoldDB" id="A0A2W7MMN6"/>
<protein>
    <submittedName>
        <fullName evidence="4">D-alanyl-D-alanine carboxypeptidase/D-alanyl-D-alanine-endopeptidase (Penicillin-binding protein 4)</fullName>
    </submittedName>
</protein>
<dbReference type="OrthoDB" id="9802627at2"/>
<accession>A0A2W7MMN6</accession>
<dbReference type="PANTHER" id="PTHR30023">
    <property type="entry name" value="D-ALANYL-D-ALANINE CARBOXYPEPTIDASE"/>
    <property type="match status" value="1"/>
</dbReference>
<dbReference type="Pfam" id="PF02113">
    <property type="entry name" value="Peptidase_S13"/>
    <property type="match status" value="1"/>
</dbReference>
<dbReference type="GO" id="GO:0004185">
    <property type="term" value="F:serine-type carboxypeptidase activity"/>
    <property type="evidence" value="ECO:0007669"/>
    <property type="project" value="InterPro"/>
</dbReference>
<reference evidence="4 5" key="1">
    <citation type="submission" date="2018-06" db="EMBL/GenBank/DDBJ databases">
        <title>Genomic Encyclopedia of Type Strains, Phase IV (KMG-IV): sequencing the most valuable type-strain genomes for metagenomic binning, comparative biology and taxonomic classification.</title>
        <authorList>
            <person name="Goeker M."/>
        </authorList>
    </citation>
    <scope>NUCLEOTIDE SEQUENCE [LARGE SCALE GENOMIC DNA]</scope>
    <source>
        <strain evidence="4 5">DSM 5</strain>
    </source>
</reference>
<dbReference type="Gene3D" id="3.50.80.20">
    <property type="entry name" value="D-Ala-D-Ala carboxypeptidase C, peptidase S13"/>
    <property type="match status" value="1"/>
</dbReference>
<dbReference type="InterPro" id="IPR000667">
    <property type="entry name" value="Peptidase_S13"/>
</dbReference>
<evidence type="ECO:0000313" key="5">
    <source>
        <dbReference type="Proteomes" id="UP000248646"/>
    </source>
</evidence>
<keyword evidence="3" id="KW-0732">Signal</keyword>
<dbReference type="NCBIfam" id="TIGR00666">
    <property type="entry name" value="PBP4"/>
    <property type="match status" value="1"/>
</dbReference>
<organism evidence="4 5">
    <name type="scientific">Psychrobacillus insolitus</name>
    <dbReference type="NCBI Taxonomy" id="1461"/>
    <lineage>
        <taxon>Bacteria</taxon>
        <taxon>Bacillati</taxon>
        <taxon>Bacillota</taxon>
        <taxon>Bacilli</taxon>
        <taxon>Bacillales</taxon>
        <taxon>Bacillaceae</taxon>
        <taxon>Psychrobacillus</taxon>
    </lineage>
</organism>
<dbReference type="PANTHER" id="PTHR30023:SF0">
    <property type="entry name" value="PENICILLIN-SENSITIVE CARBOXYPEPTIDASE A"/>
    <property type="match status" value="1"/>
</dbReference>
<evidence type="ECO:0000256" key="2">
    <source>
        <dbReference type="ARBA" id="ARBA00022801"/>
    </source>
</evidence>
<proteinExistence type="inferred from homology"/>
<dbReference type="RefSeq" id="WP_111439193.1">
    <property type="nucleotide sequence ID" value="NZ_QKZI01000002.1"/>
</dbReference>
<keyword evidence="5" id="KW-1185">Reference proteome</keyword>
<comment type="similarity">
    <text evidence="1">Belongs to the peptidase S13 family.</text>
</comment>
<dbReference type="Gene3D" id="3.40.710.10">
    <property type="entry name" value="DD-peptidase/beta-lactamase superfamily"/>
    <property type="match status" value="1"/>
</dbReference>
<dbReference type="GO" id="GO:0006508">
    <property type="term" value="P:proteolysis"/>
    <property type="evidence" value="ECO:0007669"/>
    <property type="project" value="InterPro"/>
</dbReference>
<dbReference type="GO" id="GO:0000270">
    <property type="term" value="P:peptidoglycan metabolic process"/>
    <property type="evidence" value="ECO:0007669"/>
    <property type="project" value="TreeGrafter"/>
</dbReference>
<keyword evidence="4" id="KW-0645">Protease</keyword>
<evidence type="ECO:0000256" key="3">
    <source>
        <dbReference type="SAM" id="SignalP"/>
    </source>
</evidence>
<evidence type="ECO:0000256" key="1">
    <source>
        <dbReference type="ARBA" id="ARBA00006096"/>
    </source>
</evidence>
<dbReference type="PRINTS" id="PR00922">
    <property type="entry name" value="DADACBPTASE3"/>
</dbReference>
<keyword evidence="4" id="KW-0121">Carboxypeptidase</keyword>